<dbReference type="PANTHER" id="PTHR36289">
    <property type="entry name" value="CHROMOSOME 12 OPEN READING FRAME 60"/>
    <property type="match status" value="1"/>
</dbReference>
<dbReference type="eggNOG" id="ENOG502S734">
    <property type="taxonomic scope" value="Eukaryota"/>
</dbReference>
<sequence length="256" mass="28123">MLSFLGSETDEERLIKASQTLYDYVYLYVSSTNTIFRILNQHLGTHFPIISVTESLSLKENLQLLVSSLKEMQTVVETEAKDVKHHIGQQLYAKIAGPITSLQEKIAVVKDLYENYKGVLGGICGPFIAVLLKHGNLSDSIESAIHQLVTSPALSLQVADLINHNDLTKILPTTDNSSIPSRSTAQQTGPLNPSTSFSLPGFKQAILQGQTTKNSLKIAADYLEEAVRVLKPSCELFQCIVKLVEVCISLVPEKVQ</sequence>
<dbReference type="Proteomes" id="UP000189705">
    <property type="component" value="Unplaced"/>
</dbReference>
<dbReference type="RefSeq" id="XP_006024289.1">
    <property type="nucleotide sequence ID" value="XM_006024227.2"/>
</dbReference>
<dbReference type="InterPro" id="IPR027895">
    <property type="entry name" value="DUF4533"/>
</dbReference>
<reference evidence="2 3" key="1">
    <citation type="submission" date="2025-04" db="UniProtKB">
        <authorList>
            <consortium name="RefSeq"/>
        </authorList>
    </citation>
    <scope>IDENTIFICATION</scope>
</reference>
<protein>
    <submittedName>
        <fullName evidence="2 3">Uncharacterized protein LOC102377102</fullName>
    </submittedName>
</protein>
<evidence type="ECO:0000313" key="2">
    <source>
        <dbReference type="RefSeq" id="XP_006024289.1"/>
    </source>
</evidence>
<dbReference type="AlphaFoldDB" id="A0A1U7S253"/>
<organism evidence="1 2">
    <name type="scientific">Alligator sinensis</name>
    <name type="common">Chinese alligator</name>
    <dbReference type="NCBI Taxonomy" id="38654"/>
    <lineage>
        <taxon>Eukaryota</taxon>
        <taxon>Metazoa</taxon>
        <taxon>Chordata</taxon>
        <taxon>Craniata</taxon>
        <taxon>Vertebrata</taxon>
        <taxon>Euteleostomi</taxon>
        <taxon>Archelosauria</taxon>
        <taxon>Archosauria</taxon>
        <taxon>Crocodylia</taxon>
        <taxon>Alligatoridae</taxon>
        <taxon>Alligatorinae</taxon>
        <taxon>Alligator</taxon>
    </lineage>
</organism>
<evidence type="ECO:0000313" key="4">
    <source>
        <dbReference type="RefSeq" id="XP_025060580.1"/>
    </source>
</evidence>
<dbReference type="Pfam" id="PF15047">
    <property type="entry name" value="DUF4533"/>
    <property type="match status" value="1"/>
</dbReference>
<dbReference type="RefSeq" id="XP_025060580.1">
    <property type="nucleotide sequence ID" value="XM_025204795.1"/>
</dbReference>
<gene>
    <name evidence="2 3 4" type="primary">LOC102377102</name>
</gene>
<accession>A0A1U7S253</accession>
<dbReference type="RefSeq" id="XP_025060579.1">
    <property type="nucleotide sequence ID" value="XM_025204794.1"/>
</dbReference>
<name>A0A1U7S253_ALLSI</name>
<dbReference type="PANTHER" id="PTHR36289:SF1">
    <property type="entry name" value="CHROMOSOME 12 OPEN READING FRAME 60"/>
    <property type="match status" value="1"/>
</dbReference>
<evidence type="ECO:0000313" key="1">
    <source>
        <dbReference type="Proteomes" id="UP000189705"/>
    </source>
</evidence>
<dbReference type="KEGG" id="asn:102377102"/>
<proteinExistence type="predicted"/>
<evidence type="ECO:0000313" key="3">
    <source>
        <dbReference type="RefSeq" id="XP_025060579.1"/>
    </source>
</evidence>
<keyword evidence="1" id="KW-1185">Reference proteome</keyword>
<dbReference type="GeneID" id="102377102"/>